<organism evidence="2 3">
    <name type="scientific">Staphylotrichum longicolle</name>
    <dbReference type="NCBI Taxonomy" id="669026"/>
    <lineage>
        <taxon>Eukaryota</taxon>
        <taxon>Fungi</taxon>
        <taxon>Dikarya</taxon>
        <taxon>Ascomycota</taxon>
        <taxon>Pezizomycotina</taxon>
        <taxon>Sordariomycetes</taxon>
        <taxon>Sordariomycetidae</taxon>
        <taxon>Sordariales</taxon>
        <taxon>Chaetomiaceae</taxon>
        <taxon>Staphylotrichum</taxon>
    </lineage>
</organism>
<dbReference type="Proteomes" id="UP001197093">
    <property type="component" value="Unassembled WGS sequence"/>
</dbReference>
<reference evidence="2" key="1">
    <citation type="submission" date="2023-02" db="EMBL/GenBank/DDBJ databases">
        <authorList>
            <person name="Palmer J.M."/>
        </authorList>
    </citation>
    <scope>NUCLEOTIDE SEQUENCE</scope>
    <source>
        <strain evidence="2">FW57</strain>
    </source>
</reference>
<proteinExistence type="predicted"/>
<keyword evidence="3" id="KW-1185">Reference proteome</keyword>
<evidence type="ECO:0000313" key="2">
    <source>
        <dbReference type="EMBL" id="KAG7290724.1"/>
    </source>
</evidence>
<dbReference type="EMBL" id="JAHCVI010000001">
    <property type="protein sequence ID" value="KAG7290724.1"/>
    <property type="molecule type" value="Genomic_DNA"/>
</dbReference>
<dbReference type="AlphaFoldDB" id="A0AAD4F0Q6"/>
<evidence type="ECO:0000313" key="3">
    <source>
        <dbReference type="Proteomes" id="UP001197093"/>
    </source>
</evidence>
<sequence>MQAAFKHNVNKIIAGWRDTTARALERLFDGTDQSTNPGSSVNYLTYPCGIPPDPNSCGTSSFDDMTSDVSPLASDCLQIIRNFKGNGGTMWQTQILGKTRGKLPATGGVALVSRRSNKG</sequence>
<comment type="caution">
    <text evidence="2">The sequence shown here is derived from an EMBL/GenBank/DDBJ whole genome shotgun (WGS) entry which is preliminary data.</text>
</comment>
<evidence type="ECO:0000259" key="1">
    <source>
        <dbReference type="Pfam" id="PF14856"/>
    </source>
</evidence>
<accession>A0AAD4F0Q6</accession>
<dbReference type="Pfam" id="PF14856">
    <property type="entry name" value="Hce2"/>
    <property type="match status" value="1"/>
</dbReference>
<name>A0AAD4F0Q6_9PEZI</name>
<dbReference type="InterPro" id="IPR029226">
    <property type="entry name" value="Ecp2-like"/>
</dbReference>
<protein>
    <recommendedName>
        <fullName evidence="1">Ecp2 effector protein-like domain-containing protein</fullName>
    </recommendedName>
</protein>
<feature type="domain" description="Ecp2 effector protein-like" evidence="1">
    <location>
        <begin position="57"/>
        <end position="96"/>
    </location>
</feature>
<gene>
    <name evidence="2" type="ORF">NEMBOFW57_000727</name>
</gene>